<gene>
    <name evidence="1" type="ORF">SPIL2461_LOCUS12804</name>
</gene>
<feature type="non-terminal residue" evidence="1">
    <location>
        <position position="1"/>
    </location>
</feature>
<keyword evidence="2" id="KW-1185">Reference proteome</keyword>
<evidence type="ECO:0000313" key="2">
    <source>
        <dbReference type="Proteomes" id="UP000649617"/>
    </source>
</evidence>
<evidence type="ECO:0000313" key="1">
    <source>
        <dbReference type="EMBL" id="CAE7496077.1"/>
    </source>
</evidence>
<accession>A0A812SV42</accession>
<name>A0A812SV42_SYMPI</name>
<dbReference type="Proteomes" id="UP000649617">
    <property type="component" value="Unassembled WGS sequence"/>
</dbReference>
<feature type="non-terminal residue" evidence="1">
    <location>
        <position position="127"/>
    </location>
</feature>
<sequence length="127" mass="14839">DKYLKADRYTKQGDNPSILTEVPARLTVIGRNDPNFGEWKTNSQKSKNAGEETEQVLQWKENRNWFFNALKGLMERFAARQNNKEFDRHLRYFTSAIGPVVEEAFFINEALNDMKGYLGIWAKESQM</sequence>
<protein>
    <submittedName>
        <fullName evidence="1">Uncharacterized protein</fullName>
    </submittedName>
</protein>
<dbReference type="AlphaFoldDB" id="A0A812SV42"/>
<comment type="caution">
    <text evidence="1">The sequence shown here is derived from an EMBL/GenBank/DDBJ whole genome shotgun (WGS) entry which is preliminary data.</text>
</comment>
<proteinExistence type="predicted"/>
<dbReference type="EMBL" id="CAJNIZ010026914">
    <property type="protein sequence ID" value="CAE7496077.1"/>
    <property type="molecule type" value="Genomic_DNA"/>
</dbReference>
<reference evidence="1" key="1">
    <citation type="submission" date="2021-02" db="EMBL/GenBank/DDBJ databases">
        <authorList>
            <person name="Dougan E. K."/>
            <person name="Rhodes N."/>
            <person name="Thang M."/>
            <person name="Chan C."/>
        </authorList>
    </citation>
    <scope>NUCLEOTIDE SEQUENCE</scope>
</reference>
<organism evidence="1 2">
    <name type="scientific">Symbiodinium pilosum</name>
    <name type="common">Dinoflagellate</name>
    <dbReference type="NCBI Taxonomy" id="2952"/>
    <lineage>
        <taxon>Eukaryota</taxon>
        <taxon>Sar</taxon>
        <taxon>Alveolata</taxon>
        <taxon>Dinophyceae</taxon>
        <taxon>Suessiales</taxon>
        <taxon>Symbiodiniaceae</taxon>
        <taxon>Symbiodinium</taxon>
    </lineage>
</organism>
<dbReference type="OrthoDB" id="425324at2759"/>